<dbReference type="RefSeq" id="WP_016339032.1">
    <property type="nucleotide sequence ID" value="NC_021280.1"/>
</dbReference>
<dbReference type="PROSITE" id="PS51464">
    <property type="entry name" value="SIS"/>
    <property type="match status" value="1"/>
</dbReference>
<dbReference type="Gene3D" id="3.40.50.10490">
    <property type="entry name" value="Glucose-6-phosphate isomerase like protein, domain 1"/>
    <property type="match status" value="2"/>
</dbReference>
<dbReference type="PANTHER" id="PTHR10937">
    <property type="entry name" value="GLUCOSAMINE--FRUCTOSE-6-PHOSPHATE AMINOTRANSFERASE, ISOMERIZING"/>
    <property type="match status" value="1"/>
</dbReference>
<dbReference type="InterPro" id="IPR046348">
    <property type="entry name" value="SIS_dom_sf"/>
</dbReference>
<dbReference type="EMBL" id="CP005077">
    <property type="protein sequence ID" value="AGM25207.1"/>
    <property type="molecule type" value="Genomic_DNA"/>
</dbReference>
<dbReference type="GO" id="GO:1901135">
    <property type="term" value="P:carbohydrate derivative metabolic process"/>
    <property type="evidence" value="ECO:0007669"/>
    <property type="project" value="InterPro"/>
</dbReference>
<dbReference type="OrthoDB" id="9779207at2"/>
<dbReference type="PATRIC" id="fig|1276227.3.peg.637"/>
<dbReference type="eggNOG" id="COG2222">
    <property type="taxonomic scope" value="Bacteria"/>
</dbReference>
<protein>
    <submittedName>
        <fullName evidence="2">Tagatose-6-phosphate ketose/aldose isomerase</fullName>
    </submittedName>
</protein>
<evidence type="ECO:0000313" key="3">
    <source>
        <dbReference type="Proteomes" id="UP000013964"/>
    </source>
</evidence>
<dbReference type="Pfam" id="PF01380">
    <property type="entry name" value="SIS"/>
    <property type="match status" value="1"/>
</dbReference>
<dbReference type="AlphaFoldDB" id="R4U1L9"/>
<dbReference type="InterPro" id="IPR001347">
    <property type="entry name" value="SIS_dom"/>
</dbReference>
<dbReference type="HOGENOM" id="CLU_012520_0_0_14"/>
<evidence type="ECO:0000259" key="1">
    <source>
        <dbReference type="PROSITE" id="PS51464"/>
    </source>
</evidence>
<feature type="domain" description="SIS" evidence="1">
    <location>
        <begin position="46"/>
        <end position="205"/>
    </location>
</feature>
<dbReference type="KEGG" id="scr:SCHRY_v1c06310"/>
<proteinExistence type="predicted"/>
<name>R4U1L9_9MOLU</name>
<sequence length="386" mass="43438">MIFGLNQQDLKTMGSIYTAQEIFQQPKVWAEIIELVTKEEKKIKAFLKLFNLKKTKIIFTGSGSSEFAGVILADYLKLQGYHAVSNAATDIVSNPAVYFNNSEEPIILISFARSGNSPESIGAITMAEQIVPNLFQIIITCNREGQLYQKNQNNKKTLSLLLPPATNDQSFAMTSSFTSMLLTAFLIFNQDDSSLKIELNDLITKTEEFLTQNYRQIVALATVPAERVVFLGTNILKGFAQEASLKLLELTNGKIVSTFNTALGFRHGPKAIITPKTTVLFFLSQDKYTRQYDFDLLKELFHDNIAGEIIVFDSIIDEEIMPYCNKYLPWPLQTSNDVISGLQAIVWAQIYALFIALRFEITPDNPCPTGQINRVVKGVKIYPWKK</sequence>
<keyword evidence="2" id="KW-0413">Isomerase</keyword>
<reference evidence="2 3" key="1">
    <citation type="journal article" date="2013" name="Genome Biol. Evol.">
        <title>Complete genomes of two dipteran-associated spiroplasmas provided insights into the origin, dynamics, and impacts of viral invasion in spiroplasma.</title>
        <authorList>
            <person name="Ku C."/>
            <person name="Lo W.S."/>
            <person name="Chen L.L."/>
            <person name="Kuo C.H."/>
        </authorList>
    </citation>
    <scope>NUCLEOTIDE SEQUENCE [LARGE SCALE GENOMIC DNA]</scope>
    <source>
        <strain evidence="2 3">DF-1</strain>
    </source>
</reference>
<dbReference type="PANTHER" id="PTHR10937:SF4">
    <property type="entry name" value="GLUCOSAMINE-6-PHOSPHATE DEAMINASE"/>
    <property type="match status" value="1"/>
</dbReference>
<keyword evidence="3" id="KW-1185">Reference proteome</keyword>
<dbReference type="GO" id="GO:0016853">
    <property type="term" value="F:isomerase activity"/>
    <property type="evidence" value="ECO:0007669"/>
    <property type="project" value="UniProtKB-KW"/>
</dbReference>
<evidence type="ECO:0000313" key="2">
    <source>
        <dbReference type="EMBL" id="AGM25207.1"/>
    </source>
</evidence>
<dbReference type="Proteomes" id="UP000013964">
    <property type="component" value="Chromosome"/>
</dbReference>
<dbReference type="GO" id="GO:0097367">
    <property type="term" value="F:carbohydrate derivative binding"/>
    <property type="evidence" value="ECO:0007669"/>
    <property type="project" value="InterPro"/>
</dbReference>
<dbReference type="SUPFAM" id="SSF53697">
    <property type="entry name" value="SIS domain"/>
    <property type="match status" value="1"/>
</dbReference>
<accession>R4U1L9</accession>
<dbReference type="STRING" id="1276227.SCHRY_v1c06310"/>
<gene>
    <name evidence="2" type="primary">agaS</name>
    <name evidence="2" type="ORF">SCHRY_v1c06310</name>
</gene>
<organism evidence="2 3">
    <name type="scientific">Spiroplasma chrysopicola DF-1</name>
    <dbReference type="NCBI Taxonomy" id="1276227"/>
    <lineage>
        <taxon>Bacteria</taxon>
        <taxon>Bacillati</taxon>
        <taxon>Mycoplasmatota</taxon>
        <taxon>Mollicutes</taxon>
        <taxon>Entomoplasmatales</taxon>
        <taxon>Spiroplasmataceae</taxon>
        <taxon>Spiroplasma</taxon>
    </lineage>
</organism>